<protein>
    <submittedName>
        <fullName evidence="2">Uncharacterized protein</fullName>
    </submittedName>
</protein>
<feature type="region of interest" description="Disordered" evidence="1">
    <location>
        <begin position="1"/>
        <end position="86"/>
    </location>
</feature>
<comment type="caution">
    <text evidence="2">The sequence shown here is derived from an EMBL/GenBank/DDBJ whole genome shotgun (WGS) entry which is preliminary data.</text>
</comment>
<evidence type="ECO:0000256" key="1">
    <source>
        <dbReference type="SAM" id="MobiDB-lite"/>
    </source>
</evidence>
<gene>
    <name evidence="2" type="ORF">GCM10025864_04080</name>
</gene>
<reference evidence="3" key="1">
    <citation type="journal article" date="2019" name="Int. J. Syst. Evol. Microbiol.">
        <title>The Global Catalogue of Microorganisms (GCM) 10K type strain sequencing project: providing services to taxonomists for standard genome sequencing and annotation.</title>
        <authorList>
            <consortium name="The Broad Institute Genomics Platform"/>
            <consortium name="The Broad Institute Genome Sequencing Center for Infectious Disease"/>
            <person name="Wu L."/>
            <person name="Ma J."/>
        </authorList>
    </citation>
    <scope>NUCLEOTIDE SEQUENCE [LARGE SCALE GENOMIC DNA]</scope>
    <source>
        <strain evidence="3">NBRC 106348</strain>
    </source>
</reference>
<dbReference type="EMBL" id="BSUK01000001">
    <property type="protein sequence ID" value="GMA22649.1"/>
    <property type="molecule type" value="Genomic_DNA"/>
</dbReference>
<sequence length="86" mass="8880">MRGRRTTCPHVNGPWTRGGFPGRAGTGDGALGPKEVGVVGGPGKPRVHGNGAAWEPGARDPATSAPGVRRVRHLRPARDEGPPAME</sequence>
<evidence type="ECO:0000313" key="3">
    <source>
        <dbReference type="Proteomes" id="UP001157091"/>
    </source>
</evidence>
<proteinExistence type="predicted"/>
<evidence type="ECO:0000313" key="2">
    <source>
        <dbReference type="EMBL" id="GMA22649.1"/>
    </source>
</evidence>
<feature type="compositionally biased region" description="Basic and acidic residues" evidence="1">
    <location>
        <begin position="76"/>
        <end position="86"/>
    </location>
</feature>
<organism evidence="2 3">
    <name type="scientific">Luteimicrobium album</name>
    <dbReference type="NCBI Taxonomy" id="1054550"/>
    <lineage>
        <taxon>Bacteria</taxon>
        <taxon>Bacillati</taxon>
        <taxon>Actinomycetota</taxon>
        <taxon>Actinomycetes</taxon>
        <taxon>Micrococcales</taxon>
        <taxon>Luteimicrobium</taxon>
    </lineage>
</organism>
<feature type="compositionally biased region" description="Gly residues" evidence="1">
    <location>
        <begin position="19"/>
        <end position="30"/>
    </location>
</feature>
<keyword evidence="3" id="KW-1185">Reference proteome</keyword>
<dbReference type="Proteomes" id="UP001157091">
    <property type="component" value="Unassembled WGS sequence"/>
</dbReference>
<name>A0ABQ6HY82_9MICO</name>
<accession>A0ABQ6HY82</accession>